<feature type="region of interest" description="Disordered" evidence="1">
    <location>
        <begin position="1"/>
        <end position="64"/>
    </location>
</feature>
<dbReference type="AlphaFoldDB" id="A0A5B7K4X8"/>
<dbReference type="EMBL" id="VSRR010122096">
    <property type="protein sequence ID" value="MPD00249.1"/>
    <property type="molecule type" value="Genomic_DNA"/>
</dbReference>
<keyword evidence="3" id="KW-1185">Reference proteome</keyword>
<dbReference type="Proteomes" id="UP000324222">
    <property type="component" value="Unassembled WGS sequence"/>
</dbReference>
<sequence>MAALSCFPEAAPSRPAPPRPAPLRLAPPRSAPPRSTPSRPARHAQGPSAACLVPHTPRILRERT</sequence>
<evidence type="ECO:0000313" key="3">
    <source>
        <dbReference type="Proteomes" id="UP000324222"/>
    </source>
</evidence>
<reference evidence="2 3" key="1">
    <citation type="submission" date="2019-05" db="EMBL/GenBank/DDBJ databases">
        <title>Another draft genome of Portunus trituberculatus and its Hox gene families provides insights of decapod evolution.</title>
        <authorList>
            <person name="Jeong J.-H."/>
            <person name="Song I."/>
            <person name="Kim S."/>
            <person name="Choi T."/>
            <person name="Kim D."/>
            <person name="Ryu S."/>
            <person name="Kim W."/>
        </authorList>
    </citation>
    <scope>NUCLEOTIDE SEQUENCE [LARGE SCALE GENOMIC DNA]</scope>
    <source>
        <tissue evidence="2">Muscle</tissue>
    </source>
</reference>
<evidence type="ECO:0000313" key="2">
    <source>
        <dbReference type="EMBL" id="MPD00249.1"/>
    </source>
</evidence>
<accession>A0A5B7K4X8</accession>
<evidence type="ECO:0000256" key="1">
    <source>
        <dbReference type="SAM" id="MobiDB-lite"/>
    </source>
</evidence>
<proteinExistence type="predicted"/>
<organism evidence="2 3">
    <name type="scientific">Portunus trituberculatus</name>
    <name type="common">Swimming crab</name>
    <name type="synonym">Neptunus trituberculatus</name>
    <dbReference type="NCBI Taxonomy" id="210409"/>
    <lineage>
        <taxon>Eukaryota</taxon>
        <taxon>Metazoa</taxon>
        <taxon>Ecdysozoa</taxon>
        <taxon>Arthropoda</taxon>
        <taxon>Crustacea</taxon>
        <taxon>Multicrustacea</taxon>
        <taxon>Malacostraca</taxon>
        <taxon>Eumalacostraca</taxon>
        <taxon>Eucarida</taxon>
        <taxon>Decapoda</taxon>
        <taxon>Pleocyemata</taxon>
        <taxon>Brachyura</taxon>
        <taxon>Eubrachyura</taxon>
        <taxon>Portunoidea</taxon>
        <taxon>Portunidae</taxon>
        <taxon>Portuninae</taxon>
        <taxon>Portunus</taxon>
    </lineage>
</organism>
<comment type="caution">
    <text evidence="2">The sequence shown here is derived from an EMBL/GenBank/DDBJ whole genome shotgun (WGS) entry which is preliminary data.</text>
</comment>
<gene>
    <name evidence="2" type="ORF">E2C01_095710</name>
</gene>
<protein>
    <submittedName>
        <fullName evidence="2">Uncharacterized protein</fullName>
    </submittedName>
</protein>
<name>A0A5B7K4X8_PORTR</name>